<evidence type="ECO:0000259" key="2">
    <source>
        <dbReference type="Pfam" id="PF00149"/>
    </source>
</evidence>
<reference evidence="3 4" key="1">
    <citation type="submission" date="2016-02" db="EMBL/GenBank/DDBJ databases">
        <title>Genome analysis of coral dinoflagellate symbionts highlights evolutionary adaptations to a symbiotic lifestyle.</title>
        <authorList>
            <person name="Aranda M."/>
            <person name="Li Y."/>
            <person name="Liew Y.J."/>
            <person name="Baumgarten S."/>
            <person name="Simakov O."/>
            <person name="Wilson M."/>
            <person name="Piel J."/>
            <person name="Ashoor H."/>
            <person name="Bougouffa S."/>
            <person name="Bajic V.B."/>
            <person name="Ryu T."/>
            <person name="Ravasi T."/>
            <person name="Bayer T."/>
            <person name="Micklem G."/>
            <person name="Kim H."/>
            <person name="Bhak J."/>
            <person name="Lajeunesse T.C."/>
            <person name="Voolstra C.R."/>
        </authorList>
    </citation>
    <scope>NUCLEOTIDE SEQUENCE [LARGE SCALE GENOMIC DNA]</scope>
    <source>
        <strain evidence="3 4">CCMP2467</strain>
    </source>
</reference>
<feature type="signal peptide" evidence="1">
    <location>
        <begin position="1"/>
        <end position="18"/>
    </location>
</feature>
<dbReference type="InterPro" id="IPR050535">
    <property type="entry name" value="DNA_Repair-Maintenance_Comp"/>
</dbReference>
<dbReference type="Pfam" id="PF00149">
    <property type="entry name" value="Metallophos"/>
    <property type="match status" value="1"/>
</dbReference>
<dbReference type="OMA" id="THRMYSA"/>
<dbReference type="Gene3D" id="3.60.21.10">
    <property type="match status" value="1"/>
</dbReference>
<dbReference type="InterPro" id="IPR029052">
    <property type="entry name" value="Metallo-depent_PP-like"/>
</dbReference>
<dbReference type="InterPro" id="IPR004843">
    <property type="entry name" value="Calcineurin-like_PHP"/>
</dbReference>
<dbReference type="PANTHER" id="PTHR30337">
    <property type="entry name" value="COMPONENT OF ATP-DEPENDENT DSDNA EXONUCLEASE"/>
    <property type="match status" value="1"/>
</dbReference>
<feature type="domain" description="Calcineurin-like phosphoesterase" evidence="2">
    <location>
        <begin position="63"/>
        <end position="277"/>
    </location>
</feature>
<accession>A0A1Q9ELR0</accession>
<dbReference type="SUPFAM" id="SSF56300">
    <property type="entry name" value="Metallo-dependent phosphatases"/>
    <property type="match status" value="1"/>
</dbReference>
<organism evidence="3 4">
    <name type="scientific">Symbiodinium microadriaticum</name>
    <name type="common">Dinoflagellate</name>
    <name type="synonym">Zooxanthella microadriatica</name>
    <dbReference type="NCBI Taxonomy" id="2951"/>
    <lineage>
        <taxon>Eukaryota</taxon>
        <taxon>Sar</taxon>
        <taxon>Alveolata</taxon>
        <taxon>Dinophyceae</taxon>
        <taxon>Suessiales</taxon>
        <taxon>Symbiodiniaceae</taxon>
        <taxon>Symbiodinium</taxon>
    </lineage>
</organism>
<name>A0A1Q9ELR0_SYMMI</name>
<evidence type="ECO:0000256" key="1">
    <source>
        <dbReference type="SAM" id="SignalP"/>
    </source>
</evidence>
<evidence type="ECO:0000313" key="3">
    <source>
        <dbReference type="EMBL" id="OLQ08364.1"/>
    </source>
</evidence>
<evidence type="ECO:0000313" key="4">
    <source>
        <dbReference type="Proteomes" id="UP000186817"/>
    </source>
</evidence>
<dbReference type="OrthoDB" id="419997at2759"/>
<sequence length="361" mass="39713">MRGATTLSVLLAAPCCWAFEVSHSFSSRQAQIAWSSRSEGPLRSRHKEDSFLQVRDQSADGELRILHITDAHVSLKDSDPPHTHRMYSALLNVEDKDTHQMKHPSDQLIKLLRYAKEQNVDLIALGGDIINYPEDGEVNWLVQQLSTAAAGIPFIYTAGNHERPIFAHSAVPSSGMQGLLYGHLRIKGVDVYFLDNSNYQVNEEQLEFARQHIASNDPQAPPAVLLLHMPLALPGVALPPKDPWPNLQSTRDFLEFVKSQSAPKGRIVALLTGHVHRDFSTDIPSPAFLENVTHLACAPGSRCALGRAFARHRDVLATGTDPELLQESRVLASGAVQYSTLDAAEGGFRSLMPLVGETKLT</sequence>
<proteinExistence type="predicted"/>
<dbReference type="PANTHER" id="PTHR30337:SF8">
    <property type="entry name" value="BLL4141 PROTEIN"/>
    <property type="match status" value="1"/>
</dbReference>
<dbReference type="GO" id="GO:0016787">
    <property type="term" value="F:hydrolase activity"/>
    <property type="evidence" value="ECO:0007669"/>
    <property type="project" value="InterPro"/>
</dbReference>
<keyword evidence="4" id="KW-1185">Reference proteome</keyword>
<dbReference type="AlphaFoldDB" id="A0A1Q9ELR0"/>
<dbReference type="EMBL" id="LSRX01000119">
    <property type="protein sequence ID" value="OLQ08364.1"/>
    <property type="molecule type" value="Genomic_DNA"/>
</dbReference>
<comment type="caution">
    <text evidence="3">The sequence shown here is derived from an EMBL/GenBank/DDBJ whole genome shotgun (WGS) entry which is preliminary data.</text>
</comment>
<feature type="chain" id="PRO_5013090647" description="Calcineurin-like phosphoesterase domain-containing protein" evidence="1">
    <location>
        <begin position="19"/>
        <end position="361"/>
    </location>
</feature>
<keyword evidence="1" id="KW-0732">Signal</keyword>
<dbReference type="Proteomes" id="UP000186817">
    <property type="component" value="Unassembled WGS sequence"/>
</dbReference>
<protein>
    <recommendedName>
        <fullName evidence="2">Calcineurin-like phosphoesterase domain-containing protein</fullName>
    </recommendedName>
</protein>
<gene>
    <name evidence="3" type="ORF">AK812_SmicGene8109</name>
</gene>